<dbReference type="AlphaFoldDB" id="A0A395HFX1"/>
<name>A0A395HFX1_ASPHC</name>
<dbReference type="GeneID" id="37195455"/>
<dbReference type="InterPro" id="IPR009057">
    <property type="entry name" value="Homeodomain-like_sf"/>
</dbReference>
<dbReference type="OrthoDB" id="5151590at2759"/>
<accession>A0A395HFX1</accession>
<dbReference type="VEuPathDB" id="FungiDB:BO97DRAFT_306382"/>
<evidence type="ECO:0008006" key="4">
    <source>
        <dbReference type="Google" id="ProtNLM"/>
    </source>
</evidence>
<evidence type="ECO:0000313" key="3">
    <source>
        <dbReference type="Proteomes" id="UP000248961"/>
    </source>
</evidence>
<dbReference type="SUPFAM" id="SSF46689">
    <property type="entry name" value="Homeodomain-like"/>
    <property type="match status" value="1"/>
</dbReference>
<proteinExistence type="predicted"/>
<reference evidence="2 3" key="1">
    <citation type="submission" date="2018-02" db="EMBL/GenBank/DDBJ databases">
        <title>The genomes of Aspergillus section Nigri reveals drivers in fungal speciation.</title>
        <authorList>
            <consortium name="DOE Joint Genome Institute"/>
            <person name="Vesth T.C."/>
            <person name="Nybo J."/>
            <person name="Theobald S."/>
            <person name="Brandl J."/>
            <person name="Frisvad J.C."/>
            <person name="Nielsen K.F."/>
            <person name="Lyhne E.K."/>
            <person name="Kogle M.E."/>
            <person name="Kuo A."/>
            <person name="Riley R."/>
            <person name="Clum A."/>
            <person name="Nolan M."/>
            <person name="Lipzen A."/>
            <person name="Salamov A."/>
            <person name="Henrissat B."/>
            <person name="Wiebenga A."/>
            <person name="De vries R.P."/>
            <person name="Grigoriev I.V."/>
            <person name="Mortensen U.H."/>
            <person name="Andersen M.R."/>
            <person name="Baker S.E."/>
        </authorList>
    </citation>
    <scope>NUCLEOTIDE SEQUENCE [LARGE SCALE GENOMIC DNA]</scope>
    <source>
        <strain evidence="2 3">CBS 101889</strain>
    </source>
</reference>
<keyword evidence="3" id="KW-1185">Reference proteome</keyword>
<sequence>KAYILGLHDAGIAKSQIARRVNRPIQSICNAIKRVKEHNSLPSSPRSGRPKKTSETEKRLIIRTIKRNPFISYASLIQELELSIQRRTAYSIIQESG</sequence>
<feature type="non-terminal residue" evidence="2">
    <location>
        <position position="1"/>
    </location>
</feature>
<feature type="non-terminal residue" evidence="2">
    <location>
        <position position="97"/>
    </location>
</feature>
<feature type="region of interest" description="Disordered" evidence="1">
    <location>
        <begin position="36"/>
        <end position="57"/>
    </location>
</feature>
<organism evidence="2 3">
    <name type="scientific">Aspergillus homomorphus (strain CBS 101889)</name>
    <dbReference type="NCBI Taxonomy" id="1450537"/>
    <lineage>
        <taxon>Eukaryota</taxon>
        <taxon>Fungi</taxon>
        <taxon>Dikarya</taxon>
        <taxon>Ascomycota</taxon>
        <taxon>Pezizomycotina</taxon>
        <taxon>Eurotiomycetes</taxon>
        <taxon>Eurotiomycetidae</taxon>
        <taxon>Eurotiales</taxon>
        <taxon>Aspergillaceae</taxon>
        <taxon>Aspergillus</taxon>
        <taxon>Aspergillus subgen. Circumdati</taxon>
    </lineage>
</organism>
<dbReference type="EMBL" id="KZ824380">
    <property type="protein sequence ID" value="RAL06536.1"/>
    <property type="molecule type" value="Genomic_DNA"/>
</dbReference>
<evidence type="ECO:0000256" key="1">
    <source>
        <dbReference type="SAM" id="MobiDB-lite"/>
    </source>
</evidence>
<protein>
    <recommendedName>
        <fullName evidence="4">Paired domain-containing protein</fullName>
    </recommendedName>
</protein>
<gene>
    <name evidence="2" type="ORF">BO97DRAFT_306382</name>
</gene>
<evidence type="ECO:0000313" key="2">
    <source>
        <dbReference type="EMBL" id="RAL06536.1"/>
    </source>
</evidence>
<dbReference type="Proteomes" id="UP000248961">
    <property type="component" value="Unassembled WGS sequence"/>
</dbReference>
<dbReference type="RefSeq" id="XP_025545690.1">
    <property type="nucleotide sequence ID" value="XM_025691166.1"/>
</dbReference>